<sequence>MDFGAVVGGRLFGLHSGLLERPRRDRGKSGTQPSKKAISALGMKSSETYRSSLTHRQGLIAVGARLRSEV</sequence>
<dbReference type="KEGG" id="ipa:Isop_1919"/>
<gene>
    <name evidence="2" type="ordered locus">Isop_1919</name>
</gene>
<evidence type="ECO:0000313" key="3">
    <source>
        <dbReference type="Proteomes" id="UP000008631"/>
    </source>
</evidence>
<organism evidence="2 3">
    <name type="scientific">Isosphaera pallida (strain ATCC 43644 / DSM 9630 / IS1B)</name>
    <dbReference type="NCBI Taxonomy" id="575540"/>
    <lineage>
        <taxon>Bacteria</taxon>
        <taxon>Pseudomonadati</taxon>
        <taxon>Planctomycetota</taxon>
        <taxon>Planctomycetia</taxon>
        <taxon>Isosphaerales</taxon>
        <taxon>Isosphaeraceae</taxon>
        <taxon>Isosphaera</taxon>
    </lineage>
</organism>
<dbReference type="AlphaFoldDB" id="E8R2J9"/>
<proteinExistence type="predicted"/>
<evidence type="ECO:0000313" key="2">
    <source>
        <dbReference type="EMBL" id="ADV62499.1"/>
    </source>
</evidence>
<dbReference type="Proteomes" id="UP000008631">
    <property type="component" value="Chromosome"/>
</dbReference>
<protein>
    <submittedName>
        <fullName evidence="2">Uncharacterized protein</fullName>
    </submittedName>
</protein>
<dbReference type="HOGENOM" id="CLU_2752381_0_0_0"/>
<evidence type="ECO:0000256" key="1">
    <source>
        <dbReference type="SAM" id="MobiDB-lite"/>
    </source>
</evidence>
<dbReference type="EMBL" id="CP002353">
    <property type="protein sequence ID" value="ADV62499.1"/>
    <property type="molecule type" value="Genomic_DNA"/>
</dbReference>
<keyword evidence="3" id="KW-1185">Reference proteome</keyword>
<reference key="1">
    <citation type="submission" date="2010-11" db="EMBL/GenBank/DDBJ databases">
        <title>The complete sequence of chromosome of Isophaera pallida ATCC 43644.</title>
        <authorList>
            <consortium name="US DOE Joint Genome Institute (JGI-PGF)"/>
            <person name="Lucas S."/>
            <person name="Copeland A."/>
            <person name="Lapidus A."/>
            <person name="Bruce D."/>
            <person name="Goodwin L."/>
            <person name="Pitluck S."/>
            <person name="Kyrpides N."/>
            <person name="Mavromatis K."/>
            <person name="Pagani I."/>
            <person name="Ivanova N."/>
            <person name="Saunders E."/>
            <person name="Brettin T."/>
            <person name="Detter J.C."/>
            <person name="Han C."/>
            <person name="Tapia R."/>
            <person name="Land M."/>
            <person name="Hauser L."/>
            <person name="Markowitz V."/>
            <person name="Cheng J.-F."/>
            <person name="Hugenholtz P."/>
            <person name="Woyke T."/>
            <person name="Wu D."/>
            <person name="Eisen J.A."/>
        </authorList>
    </citation>
    <scope>NUCLEOTIDE SEQUENCE</scope>
    <source>
        <strain>ATCC 43644</strain>
    </source>
</reference>
<feature type="region of interest" description="Disordered" evidence="1">
    <location>
        <begin position="18"/>
        <end position="39"/>
    </location>
</feature>
<dbReference type="InParanoid" id="E8R2J9"/>
<name>E8R2J9_ISOPI</name>
<accession>E8R2J9</accession>
<reference evidence="2 3" key="2">
    <citation type="journal article" date="2011" name="Stand. Genomic Sci.">
        <title>Complete genome sequence of Isosphaera pallida type strain (IS1B).</title>
        <authorList>
            <consortium name="US DOE Joint Genome Institute (JGI-PGF)"/>
            <person name="Goker M."/>
            <person name="Cleland D."/>
            <person name="Saunders E."/>
            <person name="Lapidus A."/>
            <person name="Nolan M."/>
            <person name="Lucas S."/>
            <person name="Hammon N."/>
            <person name="Deshpande S."/>
            <person name="Cheng J.F."/>
            <person name="Tapia R."/>
            <person name="Han C."/>
            <person name="Goodwin L."/>
            <person name="Pitluck S."/>
            <person name="Liolios K."/>
            <person name="Pagani I."/>
            <person name="Ivanova N."/>
            <person name="Mavromatis K."/>
            <person name="Pati A."/>
            <person name="Chen A."/>
            <person name="Palaniappan K."/>
            <person name="Land M."/>
            <person name="Hauser L."/>
            <person name="Chang Y.J."/>
            <person name="Jeffries C.D."/>
            <person name="Detter J.C."/>
            <person name="Beck B."/>
            <person name="Woyke T."/>
            <person name="Bristow J."/>
            <person name="Eisen J.A."/>
            <person name="Markowitz V."/>
            <person name="Hugenholtz P."/>
            <person name="Kyrpides N.C."/>
            <person name="Klenk H.P."/>
        </authorList>
    </citation>
    <scope>NUCLEOTIDE SEQUENCE [LARGE SCALE GENOMIC DNA]</scope>
    <source>
        <strain evidence="3">ATCC 43644 / DSM 9630 / IS1B</strain>
    </source>
</reference>